<feature type="domain" description="Methyltransferase regulatory" evidence="1">
    <location>
        <begin position="2"/>
        <end position="63"/>
    </location>
</feature>
<dbReference type="Proteomes" id="UP000376575">
    <property type="component" value="Unassembled WGS sequence"/>
</dbReference>
<dbReference type="AlphaFoldDB" id="A0A5J4FCZ6"/>
<reference evidence="2 3" key="1">
    <citation type="journal article" date="2019" name="FEMS Microbiol. Lett.">
        <title>A novel salt-tolerant genotype illuminates the sucrose gene evolution in freshwater bloom-forming cyanobacterium Microcystis aeruginosa.</title>
        <authorList>
            <person name="Tanabe Y."/>
            <person name="Yamaguchi H."/>
            <person name="Sano T."/>
            <person name="Kawachi M."/>
        </authorList>
    </citation>
    <scope>NUCLEOTIDE SEQUENCE [LARGE SCALE GENOMIC DNA]</scope>
    <source>
        <strain evidence="2 3">NIES-4325</strain>
    </source>
</reference>
<proteinExistence type="predicted"/>
<protein>
    <recommendedName>
        <fullName evidence="1">Methyltransferase regulatory domain-containing protein</fullName>
    </recommendedName>
</protein>
<dbReference type="EMBL" id="BJKP01000109">
    <property type="protein sequence ID" value="GEA29071.1"/>
    <property type="molecule type" value="Genomic_DNA"/>
</dbReference>
<accession>A0A5J4FCZ6</accession>
<name>A0A5J4FCZ6_MICAE</name>
<gene>
    <name evidence="2" type="ORF">MiAbW_03653</name>
</gene>
<dbReference type="Pfam" id="PF10119">
    <property type="entry name" value="MethyTransf_Reg"/>
    <property type="match status" value="1"/>
</dbReference>
<evidence type="ECO:0000259" key="1">
    <source>
        <dbReference type="Pfam" id="PF10119"/>
    </source>
</evidence>
<evidence type="ECO:0000313" key="2">
    <source>
        <dbReference type="EMBL" id="GEA29071.1"/>
    </source>
</evidence>
<evidence type="ECO:0000313" key="3">
    <source>
        <dbReference type="Proteomes" id="UP000376575"/>
    </source>
</evidence>
<comment type="caution">
    <text evidence="2">The sequence shown here is derived from an EMBL/GenBank/DDBJ whole genome shotgun (WGS) entry which is preliminary data.</text>
</comment>
<dbReference type="InterPro" id="IPR018773">
    <property type="entry name" value="MeTrfase_reg_dom_prd"/>
</dbReference>
<sequence>MAKESEDAKLKYVGSAHINDHIDMVNLSAAAQEKLAKISDPIYREVVRDFFVNTQFRRDIFIRGSLGLTTQEQVKQLQETWFALIVNPARIKFEQQFTVGEVKLQEAVYQPICQVLAESPQTLLQLQNHPKNSNINL</sequence>
<organism evidence="2 3">
    <name type="scientific">Microcystis aeruginosa NIES-4325</name>
    <dbReference type="NCBI Taxonomy" id="2569534"/>
    <lineage>
        <taxon>Bacteria</taxon>
        <taxon>Bacillati</taxon>
        <taxon>Cyanobacteriota</taxon>
        <taxon>Cyanophyceae</taxon>
        <taxon>Oscillatoriophycideae</taxon>
        <taxon>Chroococcales</taxon>
        <taxon>Microcystaceae</taxon>
        <taxon>Microcystis</taxon>
    </lineage>
</organism>